<evidence type="ECO:0000313" key="2">
    <source>
        <dbReference type="Proteomes" id="UP000180235"/>
    </source>
</evidence>
<sequence>MVGEFRQRYPLGCLSSELLQIHEGHYLVRVTVQAGGVTLATGLGGGNTIEIAEDRARERALVALGLTPPPVKEPNRPILPPTEAKPPATIETQAVASLTPAPVVVEAPVPKLDMLDILAQTTAEMKRLGWSNTQGREYLRRTYGRNSRQDLNDQELLDFLHYLRTQPAGNPHPPV</sequence>
<accession>A0A1J0ADJ0</accession>
<dbReference type="RefSeq" id="WP_099092488.1">
    <property type="nucleotide sequence ID" value="NZ_CP017675.1"/>
</dbReference>
<proteinExistence type="predicted"/>
<organism evidence="1 2">
    <name type="scientific">Gloeomargarita lithophora Alchichica-D10</name>
    <dbReference type="NCBI Taxonomy" id="1188229"/>
    <lineage>
        <taxon>Bacteria</taxon>
        <taxon>Bacillati</taxon>
        <taxon>Cyanobacteriota</taxon>
        <taxon>Cyanophyceae</taxon>
        <taxon>Gloeomargaritales</taxon>
        <taxon>Gloeomargaritaceae</taxon>
        <taxon>Gloeomargarita</taxon>
    </lineage>
</organism>
<evidence type="ECO:0000313" key="1">
    <source>
        <dbReference type="EMBL" id="APB34004.1"/>
    </source>
</evidence>
<dbReference type="KEGG" id="glt:GlitD10_1679"/>
<dbReference type="Proteomes" id="UP000180235">
    <property type="component" value="Chromosome"/>
</dbReference>
<dbReference type="OrthoDB" id="482635at2"/>
<reference evidence="1 2" key="1">
    <citation type="submission" date="2016-10" db="EMBL/GenBank/DDBJ databases">
        <title>Description of Gloeomargarita lithophora gen. nov., sp. nov., a thylakoid-bearing basal-branching cyanobacterium with intracellular carbonates, and proposal for Gloeomargaritales ord. nov.</title>
        <authorList>
            <person name="Moreira D."/>
            <person name="Tavera R."/>
            <person name="Benzerara K."/>
            <person name="Skouri-Panet F."/>
            <person name="Couradeau E."/>
            <person name="Gerard E."/>
            <person name="Loussert C."/>
            <person name="Novelo E."/>
            <person name="Zivanovic Y."/>
            <person name="Lopez-Garcia P."/>
        </authorList>
    </citation>
    <scope>NUCLEOTIDE SEQUENCE [LARGE SCALE GENOMIC DNA]</scope>
    <source>
        <strain evidence="1 2">D10</strain>
    </source>
</reference>
<name>A0A1J0ADJ0_9CYAN</name>
<dbReference type="AlphaFoldDB" id="A0A1J0ADJ0"/>
<dbReference type="EMBL" id="CP017675">
    <property type="protein sequence ID" value="APB34004.1"/>
    <property type="molecule type" value="Genomic_DNA"/>
</dbReference>
<gene>
    <name evidence="1" type="ORF">GlitD10_1679</name>
</gene>
<dbReference type="STRING" id="1188229.GlitD10_1679"/>
<protein>
    <submittedName>
        <fullName evidence="1">Uncharacterized protein</fullName>
    </submittedName>
</protein>
<keyword evidence="2" id="KW-1185">Reference proteome</keyword>